<dbReference type="OrthoDB" id="510873at2759"/>
<dbReference type="KEGG" id="cvr:CHLNCDRAFT_57695"/>
<reference evidence="2 3" key="1">
    <citation type="journal article" date="2010" name="Plant Cell">
        <title>The Chlorella variabilis NC64A genome reveals adaptation to photosymbiosis, coevolution with viruses, and cryptic sex.</title>
        <authorList>
            <person name="Blanc G."/>
            <person name="Duncan G."/>
            <person name="Agarkova I."/>
            <person name="Borodovsky M."/>
            <person name="Gurnon J."/>
            <person name="Kuo A."/>
            <person name="Lindquist E."/>
            <person name="Lucas S."/>
            <person name="Pangilinan J."/>
            <person name="Polle J."/>
            <person name="Salamov A."/>
            <person name="Terry A."/>
            <person name="Yamada T."/>
            <person name="Dunigan D.D."/>
            <person name="Grigoriev I.V."/>
            <person name="Claverie J.M."/>
            <person name="Van Etten J.L."/>
        </authorList>
    </citation>
    <scope>NUCLEOTIDE SEQUENCE [LARGE SCALE GENOMIC DNA]</scope>
    <source>
        <strain evidence="2 3">NC64A</strain>
    </source>
</reference>
<dbReference type="AlphaFoldDB" id="E1ZDW4"/>
<evidence type="ECO:0000313" key="2">
    <source>
        <dbReference type="EMBL" id="EFN55765.1"/>
    </source>
</evidence>
<evidence type="ECO:0000256" key="1">
    <source>
        <dbReference type="SAM" id="MobiDB-lite"/>
    </source>
</evidence>
<gene>
    <name evidence="2" type="ORF">CHLNCDRAFT_57695</name>
</gene>
<protein>
    <submittedName>
        <fullName evidence="2">Expressed protein</fullName>
    </submittedName>
</protein>
<dbReference type="InParanoid" id="E1ZDW4"/>
<dbReference type="Proteomes" id="UP000008141">
    <property type="component" value="Unassembled WGS sequence"/>
</dbReference>
<name>E1ZDW4_CHLVA</name>
<dbReference type="EMBL" id="GL433843">
    <property type="protein sequence ID" value="EFN55765.1"/>
    <property type="molecule type" value="Genomic_DNA"/>
</dbReference>
<dbReference type="eggNOG" id="ENOG502R7XD">
    <property type="taxonomic scope" value="Eukaryota"/>
</dbReference>
<feature type="region of interest" description="Disordered" evidence="1">
    <location>
        <begin position="426"/>
        <end position="456"/>
    </location>
</feature>
<organism evidence="3">
    <name type="scientific">Chlorella variabilis</name>
    <name type="common">Green alga</name>
    <dbReference type="NCBI Taxonomy" id="554065"/>
    <lineage>
        <taxon>Eukaryota</taxon>
        <taxon>Viridiplantae</taxon>
        <taxon>Chlorophyta</taxon>
        <taxon>core chlorophytes</taxon>
        <taxon>Trebouxiophyceae</taxon>
        <taxon>Chlorellales</taxon>
        <taxon>Chlorellaceae</taxon>
        <taxon>Chlorella clade</taxon>
        <taxon>Chlorella</taxon>
    </lineage>
</organism>
<feature type="compositionally biased region" description="Pro residues" evidence="1">
    <location>
        <begin position="439"/>
        <end position="450"/>
    </location>
</feature>
<dbReference type="GeneID" id="17355514"/>
<evidence type="ECO:0000313" key="3">
    <source>
        <dbReference type="Proteomes" id="UP000008141"/>
    </source>
</evidence>
<dbReference type="RefSeq" id="XP_005847867.1">
    <property type="nucleotide sequence ID" value="XM_005847805.1"/>
</dbReference>
<keyword evidence="3" id="KW-1185">Reference proteome</keyword>
<accession>E1ZDW4</accession>
<proteinExistence type="predicted"/>
<sequence>MRLLGQATIHCSHIKARRAAGGLGGAAGGLGRVAAGAATHGGGPLQGDNPVYVWVPLRGSVGSVAGSGCEGDRQSIKSFKDIRLEVGAMDLMTDEAFLEALLSFITSIPAADVHQDRPWRQQQRRLLAAQFGPREVESLAVNAVVPRLIKRPNSALEAGARAPMELLYGVTAAASGLLLDPMAGWQENKRTGLALGLAKGVVGLHVRPVVGVIECSSKVLHSLALATLGREGILGKMQRRVKAPGAFSDEAAEQLEEGQRREAAAQQRALMAAWQRVLPEFFPQMAEDTVEDVINIRSTRVVLITDKHLAYLRARHMRHHSMYRAKWLVPVSEIQNLRGDSESFKISITHVHRYSLWVMGVWPVQKKKGMRCATRAIYERMVIKLSRLLQKGRGEGGEEDAADAGLARFAGADLADLTILSSPYAEPAAGSRPGVPLALMPPPPSLPPSPSHAAPQ</sequence>